<evidence type="ECO:0000259" key="11">
    <source>
        <dbReference type="Pfam" id="PF00133"/>
    </source>
</evidence>
<evidence type="ECO:0000256" key="8">
    <source>
        <dbReference type="ARBA" id="ARBA00030520"/>
    </source>
</evidence>
<dbReference type="GO" id="GO:0005739">
    <property type="term" value="C:mitochondrion"/>
    <property type="evidence" value="ECO:0007669"/>
    <property type="project" value="TreeGrafter"/>
</dbReference>
<dbReference type="Pfam" id="PF08264">
    <property type="entry name" value="Anticodon_1"/>
    <property type="match status" value="1"/>
</dbReference>
<keyword evidence="5 10" id="KW-0067">ATP-binding</keyword>
<comment type="similarity">
    <text evidence="1 10">Belongs to the class-I aminoacyl-tRNA synthetase family.</text>
</comment>
<feature type="domain" description="Aminoacyl-tRNA synthetase class Ia" evidence="11">
    <location>
        <begin position="401"/>
        <end position="564"/>
    </location>
</feature>
<evidence type="ECO:0000259" key="12">
    <source>
        <dbReference type="Pfam" id="PF08264"/>
    </source>
</evidence>
<dbReference type="GO" id="GO:0002161">
    <property type="term" value="F:aminoacyl-tRNA deacylase activity"/>
    <property type="evidence" value="ECO:0007669"/>
    <property type="project" value="InterPro"/>
</dbReference>
<keyword evidence="6 10" id="KW-0648">Protein biosynthesis</keyword>
<dbReference type="CDD" id="cd00812">
    <property type="entry name" value="LeuRS_core"/>
    <property type="match status" value="1"/>
</dbReference>
<dbReference type="InterPro" id="IPR009080">
    <property type="entry name" value="tRNAsynth_Ia_anticodon-bd"/>
</dbReference>
<comment type="catalytic activity">
    <reaction evidence="9">
        <text>tRNA(Leu) + L-leucine + ATP = L-leucyl-tRNA(Leu) + AMP + diphosphate</text>
        <dbReference type="Rhea" id="RHEA:11688"/>
        <dbReference type="Rhea" id="RHEA-COMP:9613"/>
        <dbReference type="Rhea" id="RHEA-COMP:9622"/>
        <dbReference type="ChEBI" id="CHEBI:30616"/>
        <dbReference type="ChEBI" id="CHEBI:33019"/>
        <dbReference type="ChEBI" id="CHEBI:57427"/>
        <dbReference type="ChEBI" id="CHEBI:78442"/>
        <dbReference type="ChEBI" id="CHEBI:78494"/>
        <dbReference type="ChEBI" id="CHEBI:456215"/>
        <dbReference type="EC" id="6.1.1.4"/>
    </reaction>
</comment>
<dbReference type="EC" id="6.1.1.4" evidence="2"/>
<keyword evidence="14" id="KW-1185">Reference proteome</keyword>
<evidence type="ECO:0000256" key="6">
    <source>
        <dbReference type="ARBA" id="ARBA00022917"/>
    </source>
</evidence>
<feature type="domain" description="Methionyl/Valyl/Leucyl/Isoleucyl-tRNA synthetase anticodon-binding" evidence="12">
    <location>
        <begin position="675"/>
        <end position="794"/>
    </location>
</feature>
<dbReference type="SUPFAM" id="SSF47323">
    <property type="entry name" value="Anticodon-binding domain of a subclass of class I aminoacyl-tRNA synthetases"/>
    <property type="match status" value="1"/>
</dbReference>
<evidence type="ECO:0000256" key="9">
    <source>
        <dbReference type="ARBA" id="ARBA00047469"/>
    </source>
</evidence>
<dbReference type="FunFam" id="3.40.50.620:FF:000003">
    <property type="entry name" value="Leucine--tRNA ligase"/>
    <property type="match status" value="1"/>
</dbReference>
<dbReference type="Gene3D" id="3.40.50.620">
    <property type="entry name" value="HUPs"/>
    <property type="match status" value="2"/>
</dbReference>
<organism evidence="13 14">
    <name type="scientific">Rhynocoris fuscipes</name>
    <dbReference type="NCBI Taxonomy" id="488301"/>
    <lineage>
        <taxon>Eukaryota</taxon>
        <taxon>Metazoa</taxon>
        <taxon>Ecdysozoa</taxon>
        <taxon>Arthropoda</taxon>
        <taxon>Hexapoda</taxon>
        <taxon>Insecta</taxon>
        <taxon>Pterygota</taxon>
        <taxon>Neoptera</taxon>
        <taxon>Paraneoptera</taxon>
        <taxon>Hemiptera</taxon>
        <taxon>Heteroptera</taxon>
        <taxon>Panheteroptera</taxon>
        <taxon>Cimicomorpha</taxon>
        <taxon>Reduviidae</taxon>
        <taxon>Harpactorinae</taxon>
        <taxon>Harpactorini</taxon>
        <taxon>Rhynocoris</taxon>
    </lineage>
</organism>
<dbReference type="AlphaFoldDB" id="A0AAW1D934"/>
<evidence type="ECO:0000256" key="4">
    <source>
        <dbReference type="ARBA" id="ARBA00022741"/>
    </source>
</evidence>
<name>A0AAW1D934_9HEMI</name>
<evidence type="ECO:0000256" key="10">
    <source>
        <dbReference type="RuleBase" id="RU363035"/>
    </source>
</evidence>
<dbReference type="GO" id="GO:0005524">
    <property type="term" value="F:ATP binding"/>
    <property type="evidence" value="ECO:0007669"/>
    <property type="project" value="UniProtKB-KW"/>
</dbReference>
<evidence type="ECO:0000313" key="13">
    <source>
        <dbReference type="EMBL" id="KAK9507052.1"/>
    </source>
</evidence>
<comment type="caution">
    <text evidence="13">The sequence shown here is derived from an EMBL/GenBank/DDBJ whole genome shotgun (WGS) entry which is preliminary data.</text>
</comment>
<evidence type="ECO:0000256" key="2">
    <source>
        <dbReference type="ARBA" id="ARBA00013164"/>
    </source>
</evidence>
<dbReference type="InterPro" id="IPR014729">
    <property type="entry name" value="Rossmann-like_a/b/a_fold"/>
</dbReference>
<keyword evidence="4 10" id="KW-0547">Nucleotide-binding</keyword>
<dbReference type="GO" id="GO:0032543">
    <property type="term" value="P:mitochondrial translation"/>
    <property type="evidence" value="ECO:0007669"/>
    <property type="project" value="TreeGrafter"/>
</dbReference>
<dbReference type="PANTHER" id="PTHR43740">
    <property type="entry name" value="LEUCYL-TRNA SYNTHETASE"/>
    <property type="match status" value="1"/>
</dbReference>
<reference evidence="13 14" key="1">
    <citation type="submission" date="2022-12" db="EMBL/GenBank/DDBJ databases">
        <title>Chromosome-level genome assembly of true bugs.</title>
        <authorList>
            <person name="Ma L."/>
            <person name="Li H."/>
        </authorList>
    </citation>
    <scope>NUCLEOTIDE SEQUENCE [LARGE SCALE GENOMIC DNA]</scope>
    <source>
        <strain evidence="13">Lab_2022b</strain>
    </source>
</reference>
<keyword evidence="7 10" id="KW-0030">Aminoacyl-tRNA synthetase</keyword>
<dbReference type="InterPro" id="IPR002302">
    <property type="entry name" value="Leu-tRNA-ligase"/>
</dbReference>
<evidence type="ECO:0000256" key="7">
    <source>
        <dbReference type="ARBA" id="ARBA00023146"/>
    </source>
</evidence>
<dbReference type="GO" id="GO:0006429">
    <property type="term" value="P:leucyl-tRNA aminoacylation"/>
    <property type="evidence" value="ECO:0007669"/>
    <property type="project" value="InterPro"/>
</dbReference>
<evidence type="ECO:0000256" key="5">
    <source>
        <dbReference type="ARBA" id="ARBA00022840"/>
    </source>
</evidence>
<feature type="domain" description="Aminoacyl-tRNA synthetase class Ia" evidence="11">
    <location>
        <begin position="65"/>
        <end position="238"/>
    </location>
</feature>
<gene>
    <name evidence="13" type="ORF">O3M35_008876</name>
</gene>
<keyword evidence="3 10" id="KW-0436">Ligase</keyword>
<dbReference type="PROSITE" id="PS00178">
    <property type="entry name" value="AA_TRNA_LIGASE_I"/>
    <property type="match status" value="1"/>
</dbReference>
<protein>
    <recommendedName>
        <fullName evidence="2">leucine--tRNA ligase</fullName>
        <ecNumber evidence="2">6.1.1.4</ecNumber>
    </recommendedName>
    <alternativeName>
        <fullName evidence="8">Leucyl-tRNA synthetase</fullName>
    </alternativeName>
</protein>
<dbReference type="InterPro" id="IPR013155">
    <property type="entry name" value="M/V/L/I-tRNA-synth_anticd-bd"/>
</dbReference>
<dbReference type="SUPFAM" id="SSF52374">
    <property type="entry name" value="Nucleotidylyl transferase"/>
    <property type="match status" value="1"/>
</dbReference>
<dbReference type="Pfam" id="PF00133">
    <property type="entry name" value="tRNA-synt_1"/>
    <property type="match status" value="2"/>
</dbReference>
<dbReference type="InterPro" id="IPR001412">
    <property type="entry name" value="aa-tRNA-synth_I_CS"/>
</dbReference>
<dbReference type="InterPro" id="IPR009008">
    <property type="entry name" value="Val/Leu/Ile-tRNA-synth_edit"/>
</dbReference>
<dbReference type="SUPFAM" id="SSF50677">
    <property type="entry name" value="ValRS/IleRS/LeuRS editing domain"/>
    <property type="match status" value="1"/>
</dbReference>
<dbReference type="PANTHER" id="PTHR43740:SF2">
    <property type="entry name" value="LEUCINE--TRNA LIGASE, MITOCHONDRIAL"/>
    <property type="match status" value="1"/>
</dbReference>
<evidence type="ECO:0000256" key="1">
    <source>
        <dbReference type="ARBA" id="ARBA00005594"/>
    </source>
</evidence>
<evidence type="ECO:0000313" key="14">
    <source>
        <dbReference type="Proteomes" id="UP001461498"/>
    </source>
</evidence>
<proteinExistence type="inferred from homology"/>
<dbReference type="InterPro" id="IPR002300">
    <property type="entry name" value="aa-tRNA-synth_Ia"/>
</dbReference>
<dbReference type="PRINTS" id="PR00985">
    <property type="entry name" value="TRNASYNTHLEU"/>
</dbReference>
<evidence type="ECO:0000256" key="3">
    <source>
        <dbReference type="ARBA" id="ARBA00022598"/>
    </source>
</evidence>
<dbReference type="GO" id="GO:0004823">
    <property type="term" value="F:leucine-tRNA ligase activity"/>
    <property type="evidence" value="ECO:0007669"/>
    <property type="project" value="UniProtKB-EC"/>
</dbReference>
<accession>A0AAW1D934</accession>
<dbReference type="EMBL" id="JAPXFL010000005">
    <property type="protein sequence ID" value="KAK9507052.1"/>
    <property type="molecule type" value="Genomic_DNA"/>
</dbReference>
<sequence length="855" mass="98859">MFSLKVKPKFLDFKSLLKCQYFGINWPAFKFCTFNFNEDLTTDIKLKIETKWKNSLNKGGFNEYSLQKKFYVLSMFPYPSGNLHMGHVRVYTISDAISRFHRLNGKNVFQPIGFDAFGLPAENAARDRNIPPEKWTKSNITVMREQLKKLGFSFDWDREVITCSPEYYKFTQYLFLLLYKEGLVYREEAIVNWDPVDKTVLADEQVDSEGRSWRSGALVEKKILKQWFIRTTFFARSLFSGLDDPKLKDWKDIVALQKHWIGECDGASFFFKLFDKNGKCKGQIEIWMQYPEMISSAVFIAVASHSILGRKLIESNEQIMAKSPFSVQLFPIFVTDSLDYPEGCDIKVGIPSFSEKDANFAEKSGIQFSQEFCPQVNFEERLKLCNIAMENKMGGAMKSSKLRDWLISRQRHWGTPIPVVHCKECGPVPLSFDDLPVYLPSRDEPQSSVACPKCGSVATRETDTMDTFVDSAWYFLRYADPFNNEKPFCEEKVDDLLPVDVYVGGKEHAVLHLYYARFICHFLHSVGMLKFSEPFERLLVQGMVTGKTYIVKNSGKYLKKEDVIENEDGSLIEKDTKNEVVVKWEKMSKSRFNGVEPCNVLEEYGIDTTRLLILADVAPTSSRRWSDDTFPGILNWQKRLWSLMNMFLECRTKKLKDNVTEEEELRLYDARNFYIKGTTFNYSSSHQLSVAISKMQGLTNSLKKCSKNSMCNSLEFERTFASLIIMLYPMAPHFSSELWSRLQNAPGRLDLEERFIDWSKPVLQQSWPSLDPDYLLSFICKVNNAIKAIVKLPYKQIKSLSKTDALDLALKQEKVHSFITGCDILGYEFQAIDSYDAVINILIDHLQKRKIQNQR</sequence>
<dbReference type="Proteomes" id="UP001461498">
    <property type="component" value="Unassembled WGS sequence"/>
</dbReference>
<dbReference type="Gene3D" id="1.10.730.10">
    <property type="entry name" value="Isoleucyl-tRNA Synthetase, Domain 1"/>
    <property type="match status" value="2"/>
</dbReference>